<protein>
    <submittedName>
        <fullName evidence="1">Uncharacterized protein</fullName>
    </submittedName>
</protein>
<keyword evidence="2" id="KW-1185">Reference proteome</keyword>
<dbReference type="OrthoDB" id="5104086at2759"/>
<dbReference type="AlphaFoldDB" id="A0A2K0WBP3"/>
<dbReference type="Proteomes" id="UP000236664">
    <property type="component" value="Unassembled WGS sequence"/>
</dbReference>
<organism evidence="1 2">
    <name type="scientific">Gibberella nygamai</name>
    <name type="common">Bean root rot disease fungus</name>
    <name type="synonym">Fusarium nygamai</name>
    <dbReference type="NCBI Taxonomy" id="42673"/>
    <lineage>
        <taxon>Eukaryota</taxon>
        <taxon>Fungi</taxon>
        <taxon>Dikarya</taxon>
        <taxon>Ascomycota</taxon>
        <taxon>Pezizomycotina</taxon>
        <taxon>Sordariomycetes</taxon>
        <taxon>Hypocreomycetidae</taxon>
        <taxon>Hypocreales</taxon>
        <taxon>Nectriaceae</taxon>
        <taxon>Fusarium</taxon>
        <taxon>Fusarium fujikuroi species complex</taxon>
    </lineage>
</organism>
<accession>A0A2K0WBP3</accession>
<name>A0A2K0WBP3_GIBNY</name>
<evidence type="ECO:0000313" key="1">
    <source>
        <dbReference type="EMBL" id="PNP79690.1"/>
    </source>
</evidence>
<proteinExistence type="predicted"/>
<reference evidence="1 2" key="1">
    <citation type="submission" date="2017-06" db="EMBL/GenBank/DDBJ databases">
        <title>Genome of Fusarium nygamai isolate CS10214.</title>
        <authorList>
            <person name="Gardiner D.M."/>
            <person name="Obanor F."/>
            <person name="Kazan K."/>
        </authorList>
    </citation>
    <scope>NUCLEOTIDE SEQUENCE [LARGE SCALE GENOMIC DNA]</scope>
    <source>
        <strain evidence="1 2">CS10214</strain>
    </source>
</reference>
<dbReference type="EMBL" id="MTQA01000089">
    <property type="protein sequence ID" value="PNP79690.1"/>
    <property type="molecule type" value="Genomic_DNA"/>
</dbReference>
<sequence>MVPDDGAPVTFFLPAEYRERIPPKHALSAKQVGHITHNITNAFRRGEEKASNHRTSLEVEINNACKEKG</sequence>
<evidence type="ECO:0000313" key="2">
    <source>
        <dbReference type="Proteomes" id="UP000236664"/>
    </source>
</evidence>
<comment type="caution">
    <text evidence="1">The sequence shown here is derived from an EMBL/GenBank/DDBJ whole genome shotgun (WGS) entry which is preliminary data.</text>
</comment>
<gene>
    <name evidence="1" type="ORF">FNYG_07036</name>
</gene>